<evidence type="ECO:0000313" key="2">
    <source>
        <dbReference type="Proteomes" id="UP000004374"/>
    </source>
</evidence>
<gene>
    <name evidence="1" type="ORF">RNAN_3354</name>
</gene>
<dbReference type="AlphaFoldDB" id="I1E204"/>
<sequence length="237" mass="27074">MQRYQQDKDSIKNWLTAKETGQIIALIAASFNGVDSHDYFNRYFANPQHYQRRLRLFYQDEVLLGYCLLTFRKVANNSIVMGASAAFTPGYRGNNSTFGFSFFAAVSTWLRHPKHKVYYLDTMLSPAMYRAIGKKVAFIYPNPGMNSADINRYHALVPNAEPSTWHGLNCLKTVGRATNYSKDDIARLKASTKTEIAFYCQLNPKFDNGTALMVLIPVNLKQLLYTGIKWLKSLVKR</sequence>
<name>I1E204_9GAMM</name>
<reference evidence="1 2" key="1">
    <citation type="journal article" date="2012" name="J. Bacteriol.">
        <title>Genome Sequence of the Protease-Producing Bacterium Rheinheimera nanhaiensis E407-8T, Isolated from Deep-Sea Sediment of the South China Sea.</title>
        <authorList>
            <person name="Zhang X.-Y."/>
            <person name="Zhang Y.-J."/>
            <person name="Qin Q.-L."/>
            <person name="Xie B.-B."/>
            <person name="Chen X.-L."/>
            <person name="Zhou B.-C."/>
            <person name="Zhang Y.-Z."/>
        </authorList>
    </citation>
    <scope>NUCLEOTIDE SEQUENCE [LARGE SCALE GENOMIC DNA]</scope>
    <source>
        <strain evidence="1 2">E407-8</strain>
    </source>
</reference>
<dbReference type="Proteomes" id="UP000004374">
    <property type="component" value="Unassembled WGS sequence"/>
</dbReference>
<evidence type="ECO:0000313" key="1">
    <source>
        <dbReference type="EMBL" id="GAB60332.1"/>
    </source>
</evidence>
<dbReference type="RefSeq" id="WP_008223793.1">
    <property type="nucleotide sequence ID" value="NZ_BAFK01000025.1"/>
</dbReference>
<dbReference type="STRING" id="562729.RNAN_3354"/>
<dbReference type="EMBL" id="BAFK01000025">
    <property type="protein sequence ID" value="GAB60332.1"/>
    <property type="molecule type" value="Genomic_DNA"/>
</dbReference>
<dbReference type="OrthoDB" id="5829538at2"/>
<keyword evidence="2" id="KW-1185">Reference proteome</keyword>
<comment type="caution">
    <text evidence="1">The sequence shown here is derived from an EMBL/GenBank/DDBJ whole genome shotgun (WGS) entry which is preliminary data.</text>
</comment>
<accession>I1E204</accession>
<protein>
    <submittedName>
        <fullName evidence="1">Uncharacterized protein</fullName>
    </submittedName>
</protein>
<organism evidence="1 2">
    <name type="scientific">Rheinheimera nanhaiensis E407-8</name>
    <dbReference type="NCBI Taxonomy" id="562729"/>
    <lineage>
        <taxon>Bacteria</taxon>
        <taxon>Pseudomonadati</taxon>
        <taxon>Pseudomonadota</taxon>
        <taxon>Gammaproteobacteria</taxon>
        <taxon>Chromatiales</taxon>
        <taxon>Chromatiaceae</taxon>
        <taxon>Rheinheimera</taxon>
    </lineage>
</organism>
<proteinExistence type="predicted"/>